<dbReference type="RefSeq" id="WP_344614778.1">
    <property type="nucleotide sequence ID" value="NZ_BAAARV010000036.1"/>
</dbReference>
<feature type="compositionally biased region" description="Low complexity" evidence="1">
    <location>
        <begin position="72"/>
        <end position="90"/>
    </location>
</feature>
<evidence type="ECO:0000313" key="3">
    <source>
        <dbReference type="Proteomes" id="UP001501444"/>
    </source>
</evidence>
<evidence type="ECO:0000313" key="2">
    <source>
        <dbReference type="EMBL" id="GAA2355916.1"/>
    </source>
</evidence>
<keyword evidence="3" id="KW-1185">Reference proteome</keyword>
<protein>
    <submittedName>
        <fullName evidence="2">Uncharacterized protein</fullName>
    </submittedName>
</protein>
<sequence>MLQYGYRWLAPVDDTDTSLLTDTRLTDIQRQILGAPNRATDGSLTKGGGPDAIRTWWRTISTATCWPPTPATSPARPAACAASPSVPGSR</sequence>
<comment type="caution">
    <text evidence="2">The sequence shown here is derived from an EMBL/GenBank/DDBJ whole genome shotgun (WGS) entry which is preliminary data.</text>
</comment>
<dbReference type="Proteomes" id="UP001501444">
    <property type="component" value="Unassembled WGS sequence"/>
</dbReference>
<name>A0ABP5TLB9_9ACTN</name>
<reference evidence="3" key="1">
    <citation type="journal article" date="2019" name="Int. J. Syst. Evol. Microbiol.">
        <title>The Global Catalogue of Microorganisms (GCM) 10K type strain sequencing project: providing services to taxonomists for standard genome sequencing and annotation.</title>
        <authorList>
            <consortium name="The Broad Institute Genomics Platform"/>
            <consortium name="The Broad Institute Genome Sequencing Center for Infectious Disease"/>
            <person name="Wu L."/>
            <person name="Ma J."/>
        </authorList>
    </citation>
    <scope>NUCLEOTIDE SEQUENCE [LARGE SCALE GENOMIC DNA]</scope>
    <source>
        <strain evidence="3">JCM 3272</strain>
    </source>
</reference>
<proteinExistence type="predicted"/>
<gene>
    <name evidence="2" type="ORF">GCM10010170_048560</name>
</gene>
<organism evidence="2 3">
    <name type="scientific">Dactylosporangium salmoneum</name>
    <dbReference type="NCBI Taxonomy" id="53361"/>
    <lineage>
        <taxon>Bacteria</taxon>
        <taxon>Bacillati</taxon>
        <taxon>Actinomycetota</taxon>
        <taxon>Actinomycetes</taxon>
        <taxon>Micromonosporales</taxon>
        <taxon>Micromonosporaceae</taxon>
        <taxon>Dactylosporangium</taxon>
    </lineage>
</organism>
<dbReference type="EMBL" id="BAAARV010000036">
    <property type="protein sequence ID" value="GAA2355916.1"/>
    <property type="molecule type" value="Genomic_DNA"/>
</dbReference>
<feature type="region of interest" description="Disordered" evidence="1">
    <location>
        <begin position="68"/>
        <end position="90"/>
    </location>
</feature>
<evidence type="ECO:0000256" key="1">
    <source>
        <dbReference type="SAM" id="MobiDB-lite"/>
    </source>
</evidence>
<accession>A0ABP5TLB9</accession>